<name>A0A5M3XFL5_9ACTN</name>
<dbReference type="Gene3D" id="3.10.105.10">
    <property type="entry name" value="Dipeptide-binding Protein, Domain 3"/>
    <property type="match status" value="1"/>
</dbReference>
<accession>A0A5M3XFL5</accession>
<dbReference type="CDD" id="cd08518">
    <property type="entry name" value="PBP2_NikA_DppA_OppA_like_19"/>
    <property type="match status" value="1"/>
</dbReference>
<dbReference type="InterPro" id="IPR030678">
    <property type="entry name" value="Peptide/Ni-bd"/>
</dbReference>
<dbReference type="PANTHER" id="PTHR30290:SF9">
    <property type="entry name" value="OLIGOPEPTIDE-BINDING PROTEIN APPA"/>
    <property type="match status" value="1"/>
</dbReference>
<dbReference type="Proteomes" id="UP000377595">
    <property type="component" value="Unassembled WGS sequence"/>
</dbReference>
<dbReference type="OrthoDB" id="9046151at2"/>
<dbReference type="PANTHER" id="PTHR30290">
    <property type="entry name" value="PERIPLASMIC BINDING COMPONENT OF ABC TRANSPORTER"/>
    <property type="match status" value="1"/>
</dbReference>
<dbReference type="SUPFAM" id="SSF53850">
    <property type="entry name" value="Periplasmic binding protein-like II"/>
    <property type="match status" value="1"/>
</dbReference>
<protein>
    <submittedName>
        <fullName evidence="6">Nickel ABC transporter substrate-binding protein</fullName>
    </submittedName>
</protein>
<keyword evidence="3" id="KW-0732">Signal</keyword>
<dbReference type="Gene3D" id="3.40.190.10">
    <property type="entry name" value="Periplasmic binding protein-like II"/>
    <property type="match status" value="1"/>
</dbReference>
<sequence length="556" mass="61043">MPQDDKISPRKPRRAWPVAMAVVAVVAVVAGAVTWRGQADDGAPSPDHPRNRGTELVIAVGDVAGGEFDPLKGWGSRPAQIRLIHSSLLTVDKNIDFVGDLASDYSVSDDALTWSFTLRDNARWSNGEPVTAQDVIFTYDTLKKDGTRFDLTFLDRMEARDDSRVDFHLKEPRSTFVSQLSDIPILPAKHYGTDYSANPIGSGPYVVADYQVGQQLILEANPHWYGQRPQFTKLTFLVLGEDAALAAARAGTVDIAYAPPAFAGQRIDGMTLQSFETVDSRALTLPTLPAGGKGKIRTNDVSVGNDVTADPAIRKALNIGLDRDQIAQIVLQGHGRPAYSLVDGLPWFNDQVVFEDGRTEDAKRVLADAGWSDSDGDGTVEKDGRKAEFTLLYPSDDQLRSDLALAVAEQARALGITITTKGSTWDGIYLDGKANAVTWGGGRHHPHQIYEMYSSKVIDSGYNNMPQYTNTTVDGYLDQALSATTQDKANEFWKQAQWDGQTGFAGENGDTPIIWLLRLDHLYFVRDGLNLGDQPIQGHGHEWALFNTLVQWHWTS</sequence>
<evidence type="ECO:0000256" key="4">
    <source>
        <dbReference type="SAM" id="Phobius"/>
    </source>
</evidence>
<dbReference type="RefSeq" id="WP_155345426.1">
    <property type="nucleotide sequence ID" value="NZ_BAAAHM010000021.1"/>
</dbReference>
<evidence type="ECO:0000313" key="6">
    <source>
        <dbReference type="EMBL" id="GES20385.1"/>
    </source>
</evidence>
<reference evidence="6 7" key="1">
    <citation type="submission" date="2019-10" db="EMBL/GenBank/DDBJ databases">
        <title>Whole genome shotgun sequence of Acrocarpospora pleiomorpha NBRC 16267.</title>
        <authorList>
            <person name="Ichikawa N."/>
            <person name="Kimura A."/>
            <person name="Kitahashi Y."/>
            <person name="Komaki H."/>
            <person name="Oguchi A."/>
        </authorList>
    </citation>
    <scope>NUCLEOTIDE SEQUENCE [LARGE SCALE GENOMIC DNA]</scope>
    <source>
        <strain evidence="6 7">NBRC 16267</strain>
    </source>
</reference>
<evidence type="ECO:0000259" key="5">
    <source>
        <dbReference type="Pfam" id="PF00496"/>
    </source>
</evidence>
<comment type="caution">
    <text evidence="6">The sequence shown here is derived from an EMBL/GenBank/DDBJ whole genome shotgun (WGS) entry which is preliminary data.</text>
</comment>
<dbReference type="InterPro" id="IPR000914">
    <property type="entry name" value="SBP_5_dom"/>
</dbReference>
<gene>
    <name evidence="6" type="ORF">Aple_032810</name>
</gene>
<evidence type="ECO:0000313" key="7">
    <source>
        <dbReference type="Proteomes" id="UP000377595"/>
    </source>
</evidence>
<evidence type="ECO:0000256" key="2">
    <source>
        <dbReference type="ARBA" id="ARBA00022448"/>
    </source>
</evidence>
<dbReference type="Pfam" id="PF00496">
    <property type="entry name" value="SBP_bac_5"/>
    <property type="match status" value="1"/>
</dbReference>
<organism evidence="6 7">
    <name type="scientific">Acrocarpospora pleiomorpha</name>
    <dbReference type="NCBI Taxonomy" id="90975"/>
    <lineage>
        <taxon>Bacteria</taxon>
        <taxon>Bacillati</taxon>
        <taxon>Actinomycetota</taxon>
        <taxon>Actinomycetes</taxon>
        <taxon>Streptosporangiales</taxon>
        <taxon>Streptosporangiaceae</taxon>
        <taxon>Acrocarpospora</taxon>
    </lineage>
</organism>
<evidence type="ECO:0000256" key="3">
    <source>
        <dbReference type="ARBA" id="ARBA00022729"/>
    </source>
</evidence>
<feature type="domain" description="Solute-binding protein family 5" evidence="5">
    <location>
        <begin position="97"/>
        <end position="455"/>
    </location>
</feature>
<keyword evidence="4" id="KW-1133">Transmembrane helix</keyword>
<dbReference type="GO" id="GO:0042597">
    <property type="term" value="C:periplasmic space"/>
    <property type="evidence" value="ECO:0007669"/>
    <property type="project" value="UniProtKB-ARBA"/>
</dbReference>
<keyword evidence="4" id="KW-0812">Transmembrane</keyword>
<keyword evidence="4" id="KW-0472">Membrane</keyword>
<comment type="similarity">
    <text evidence="1">Belongs to the bacterial solute-binding protein 5 family.</text>
</comment>
<evidence type="ECO:0000256" key="1">
    <source>
        <dbReference type="ARBA" id="ARBA00005695"/>
    </source>
</evidence>
<dbReference type="PIRSF" id="PIRSF002741">
    <property type="entry name" value="MppA"/>
    <property type="match status" value="1"/>
</dbReference>
<dbReference type="EMBL" id="BLAF01000016">
    <property type="protein sequence ID" value="GES20385.1"/>
    <property type="molecule type" value="Genomic_DNA"/>
</dbReference>
<dbReference type="InterPro" id="IPR039424">
    <property type="entry name" value="SBP_5"/>
</dbReference>
<keyword evidence="7" id="KW-1185">Reference proteome</keyword>
<proteinExistence type="inferred from homology"/>
<dbReference type="GO" id="GO:0015833">
    <property type="term" value="P:peptide transport"/>
    <property type="evidence" value="ECO:0007669"/>
    <property type="project" value="TreeGrafter"/>
</dbReference>
<dbReference type="GO" id="GO:0043190">
    <property type="term" value="C:ATP-binding cassette (ABC) transporter complex"/>
    <property type="evidence" value="ECO:0007669"/>
    <property type="project" value="InterPro"/>
</dbReference>
<keyword evidence="2" id="KW-0813">Transport</keyword>
<dbReference type="AlphaFoldDB" id="A0A5M3XFL5"/>
<dbReference type="GO" id="GO:1904680">
    <property type="term" value="F:peptide transmembrane transporter activity"/>
    <property type="evidence" value="ECO:0007669"/>
    <property type="project" value="TreeGrafter"/>
</dbReference>
<feature type="transmembrane region" description="Helical" evidence="4">
    <location>
        <begin position="15"/>
        <end position="35"/>
    </location>
</feature>